<keyword evidence="5" id="KW-1185">Reference proteome</keyword>
<dbReference type="PANTHER" id="PTHR22715:SF0">
    <property type="entry name" value="TRANSFORMING GROWTH FACTOR BETA REGULATOR 1"/>
    <property type="match status" value="1"/>
</dbReference>
<dbReference type="InterPro" id="IPR040092">
    <property type="entry name" value="TBRG1"/>
</dbReference>
<dbReference type="PROSITE" id="PS51542">
    <property type="entry name" value="FYRN"/>
    <property type="match status" value="1"/>
</dbReference>
<evidence type="ECO:0000256" key="3">
    <source>
        <dbReference type="SAM" id="MobiDB-lite"/>
    </source>
</evidence>
<evidence type="ECO:0008006" key="6">
    <source>
        <dbReference type="Google" id="ProtNLM"/>
    </source>
</evidence>
<dbReference type="Gene3D" id="3.30.160.360">
    <property type="match status" value="1"/>
</dbReference>
<proteinExistence type="predicted"/>
<keyword evidence="2" id="KW-0539">Nucleus</keyword>
<dbReference type="Proteomes" id="UP001498398">
    <property type="component" value="Unassembled WGS sequence"/>
</dbReference>
<feature type="region of interest" description="Disordered" evidence="3">
    <location>
        <begin position="398"/>
        <end position="440"/>
    </location>
</feature>
<protein>
    <recommendedName>
        <fullName evidence="6">Transforming growth factor beta regulator 1</fullName>
    </recommendedName>
</protein>
<reference evidence="4 5" key="1">
    <citation type="submission" date="2024-01" db="EMBL/GenBank/DDBJ databases">
        <title>A draft genome for the cacao thread blight pathogen Marasmiellus scandens.</title>
        <authorList>
            <person name="Baruah I.K."/>
            <person name="Leung J."/>
            <person name="Bukari Y."/>
            <person name="Amoako-Attah I."/>
            <person name="Meinhardt L.W."/>
            <person name="Bailey B.A."/>
            <person name="Cohen S.P."/>
        </authorList>
    </citation>
    <scope>NUCLEOTIDE SEQUENCE [LARGE SCALE GENOMIC DNA]</scope>
    <source>
        <strain evidence="4 5">GH-19</strain>
    </source>
</reference>
<feature type="compositionally biased region" description="Polar residues" evidence="3">
    <location>
        <begin position="10"/>
        <end position="31"/>
    </location>
</feature>
<dbReference type="InterPro" id="IPR003888">
    <property type="entry name" value="FYrich_N"/>
</dbReference>
<feature type="compositionally biased region" description="Polar residues" evidence="3">
    <location>
        <begin position="97"/>
        <end position="119"/>
    </location>
</feature>
<feature type="compositionally biased region" description="Polar residues" evidence="3">
    <location>
        <begin position="161"/>
        <end position="173"/>
    </location>
</feature>
<evidence type="ECO:0000256" key="2">
    <source>
        <dbReference type="ARBA" id="ARBA00023242"/>
    </source>
</evidence>
<feature type="compositionally biased region" description="Low complexity" evidence="3">
    <location>
        <begin position="398"/>
        <end position="421"/>
    </location>
</feature>
<feature type="region of interest" description="Disordered" evidence="3">
    <location>
        <begin position="1"/>
        <end position="38"/>
    </location>
</feature>
<accession>A0ABR1JJ69</accession>
<dbReference type="InterPro" id="IPR003889">
    <property type="entry name" value="FYrich_C"/>
</dbReference>
<dbReference type="PANTHER" id="PTHR22715">
    <property type="entry name" value="TRANSFORMING GROWTH FACTOR BETA REGULATED GENE 1"/>
    <property type="match status" value="1"/>
</dbReference>
<evidence type="ECO:0000313" key="5">
    <source>
        <dbReference type="Proteomes" id="UP001498398"/>
    </source>
</evidence>
<comment type="subcellular location">
    <subcellularLocation>
        <location evidence="1">Nucleus</location>
    </subcellularLocation>
</comment>
<dbReference type="Pfam" id="PF05964">
    <property type="entry name" value="FYRN"/>
    <property type="match status" value="1"/>
</dbReference>
<feature type="region of interest" description="Disordered" evidence="3">
    <location>
        <begin position="95"/>
        <end position="337"/>
    </location>
</feature>
<feature type="compositionally biased region" description="Low complexity" evidence="3">
    <location>
        <begin position="319"/>
        <end position="337"/>
    </location>
</feature>
<gene>
    <name evidence="4" type="ORF">VKT23_008070</name>
</gene>
<organism evidence="4 5">
    <name type="scientific">Marasmiellus scandens</name>
    <dbReference type="NCBI Taxonomy" id="2682957"/>
    <lineage>
        <taxon>Eukaryota</taxon>
        <taxon>Fungi</taxon>
        <taxon>Dikarya</taxon>
        <taxon>Basidiomycota</taxon>
        <taxon>Agaricomycotina</taxon>
        <taxon>Agaricomycetes</taxon>
        <taxon>Agaricomycetidae</taxon>
        <taxon>Agaricales</taxon>
        <taxon>Marasmiineae</taxon>
        <taxon>Omphalotaceae</taxon>
        <taxon>Marasmiellus</taxon>
    </lineage>
</organism>
<feature type="region of interest" description="Disordered" evidence="3">
    <location>
        <begin position="631"/>
        <end position="734"/>
    </location>
</feature>
<feature type="compositionally biased region" description="Polar residues" evidence="3">
    <location>
        <begin position="239"/>
        <end position="265"/>
    </location>
</feature>
<name>A0ABR1JJ69_9AGAR</name>
<sequence length="763" mass="81326">MNPLPAQEGYTGSLSHPAASSLSQGSPTRQKTPTEEDIVEKYQTLKRRYEELENETHSELQNSNEQDIRIQEERMMLLDRIAELEARPEFRVKKALDQNSISQPLPSTSSHNHSSTEAQAHSRVPSADSISSDRGEDSVDSPRASKRARLESDTVPGDTARGTSPQNEISTETNIEDGETEYAAAPQTNTDTFSHSNSDQTSGVEKSGQMEVDHASTSAPITKDTGRRTSKRRAAVPSTRGTDTSAPRRSTRKSAANTDSPVRTITENHTEATQKHSAPKSGEESSQTNEPAIDPSLTGGSSDKKDASAPISNGQPLDSASSASTSSSPSTPITGPGSLSSNPYSIFLTSPPPGIPAFNPYANPYLYMASLAAFPGMHPGMANMHAMVPGMYPGAVPAAPVASSSSQPAQNQSQSQSPNQAKPAEAQHQPQAKTKRLKAHTVKTKNVSIPIVPRDKNSKPMLPLNVGIMTVISLGEVCMREHFHSERYIFPVGYEVTRRYLSTVNPNAEVVYHCTILDGGDGPKFQIVPSDVPDKPVIAGTATGAWSSIVRQANAIRNRQHSNSVSGPDFFGLGQNTIKHLIQELPNADKLRDYVWQNFVEGGPLGGRHAAVIPALPEEYDASLPIGAYYPSAYDRPKRDPGAVPDQPDQPRHSHYPPHIMAQQHSPSPPQAASQGSVSPNQPVPVSQPMSLPQTTVQHVPAPPPNGLHQPGTDTNGTAGADIPASPFAANGTPVNGVGPTTIASIMSAYTPNGLATNGTLPS</sequence>
<comment type="caution">
    <text evidence="4">The sequence shown here is derived from an EMBL/GenBank/DDBJ whole genome shotgun (WGS) entry which is preliminary data.</text>
</comment>
<evidence type="ECO:0000256" key="1">
    <source>
        <dbReference type="ARBA" id="ARBA00004123"/>
    </source>
</evidence>
<dbReference type="SMART" id="SM00541">
    <property type="entry name" value="FYRN"/>
    <property type="match status" value="1"/>
</dbReference>
<feature type="compositionally biased region" description="Polar residues" evidence="3">
    <location>
        <begin position="186"/>
        <end position="204"/>
    </location>
</feature>
<feature type="compositionally biased region" description="Low complexity" evidence="3">
    <location>
        <begin position="662"/>
        <end position="689"/>
    </location>
</feature>
<dbReference type="Pfam" id="PF05965">
    <property type="entry name" value="FYRC"/>
    <property type="match status" value="1"/>
</dbReference>
<dbReference type="EMBL" id="JBANRG010000011">
    <property type="protein sequence ID" value="KAK7462468.1"/>
    <property type="molecule type" value="Genomic_DNA"/>
</dbReference>
<evidence type="ECO:0000313" key="4">
    <source>
        <dbReference type="EMBL" id="KAK7462468.1"/>
    </source>
</evidence>
<dbReference type="PROSITE" id="PS51543">
    <property type="entry name" value="FYRC"/>
    <property type="match status" value="1"/>
</dbReference>